<gene>
    <name evidence="1" type="ORF">ACFP3V_29380</name>
</gene>
<keyword evidence="2" id="KW-1185">Reference proteome</keyword>
<dbReference type="EMBL" id="JBHSQJ010000153">
    <property type="protein sequence ID" value="MFC5911306.1"/>
    <property type="molecule type" value="Genomic_DNA"/>
</dbReference>
<evidence type="ECO:0000313" key="1">
    <source>
        <dbReference type="EMBL" id="MFC5911306.1"/>
    </source>
</evidence>
<name>A0ABW1GBW1_9ACTN</name>
<evidence type="ECO:0000313" key="2">
    <source>
        <dbReference type="Proteomes" id="UP001596174"/>
    </source>
</evidence>
<dbReference type="Proteomes" id="UP001596174">
    <property type="component" value="Unassembled WGS sequence"/>
</dbReference>
<protein>
    <submittedName>
        <fullName evidence="1">Uncharacterized protein</fullName>
    </submittedName>
</protein>
<proteinExistence type="predicted"/>
<reference evidence="2" key="1">
    <citation type="journal article" date="2019" name="Int. J. Syst. Evol. Microbiol.">
        <title>The Global Catalogue of Microorganisms (GCM) 10K type strain sequencing project: providing services to taxonomists for standard genome sequencing and annotation.</title>
        <authorList>
            <consortium name="The Broad Institute Genomics Platform"/>
            <consortium name="The Broad Institute Genome Sequencing Center for Infectious Disease"/>
            <person name="Wu L."/>
            <person name="Ma J."/>
        </authorList>
    </citation>
    <scope>NUCLEOTIDE SEQUENCE [LARGE SCALE GENOMIC DNA]</scope>
    <source>
        <strain evidence="2">JCM 4816</strain>
    </source>
</reference>
<comment type="caution">
    <text evidence="1">The sequence shown here is derived from an EMBL/GenBank/DDBJ whole genome shotgun (WGS) entry which is preliminary data.</text>
</comment>
<organism evidence="1 2">
    <name type="scientific">Streptacidiphilus monticola</name>
    <dbReference type="NCBI Taxonomy" id="2161674"/>
    <lineage>
        <taxon>Bacteria</taxon>
        <taxon>Bacillati</taxon>
        <taxon>Actinomycetota</taxon>
        <taxon>Actinomycetes</taxon>
        <taxon>Kitasatosporales</taxon>
        <taxon>Streptomycetaceae</taxon>
        <taxon>Streptacidiphilus</taxon>
    </lineage>
</organism>
<accession>A0ABW1GBW1</accession>
<dbReference type="RefSeq" id="WP_380590030.1">
    <property type="nucleotide sequence ID" value="NZ_JBHSQJ010000153.1"/>
</dbReference>
<sequence>MTVSEHGRDSWSGSTATYVQYAHPVRAGRGAAWRVSEMRGAQ</sequence>